<evidence type="ECO:0000256" key="1">
    <source>
        <dbReference type="SAM" id="MobiDB-lite"/>
    </source>
</evidence>
<organism evidence="2 3">
    <name type="scientific">Periplaneta americana</name>
    <name type="common">American cockroach</name>
    <name type="synonym">Blatta americana</name>
    <dbReference type="NCBI Taxonomy" id="6978"/>
    <lineage>
        <taxon>Eukaryota</taxon>
        <taxon>Metazoa</taxon>
        <taxon>Ecdysozoa</taxon>
        <taxon>Arthropoda</taxon>
        <taxon>Hexapoda</taxon>
        <taxon>Insecta</taxon>
        <taxon>Pterygota</taxon>
        <taxon>Neoptera</taxon>
        <taxon>Polyneoptera</taxon>
        <taxon>Dictyoptera</taxon>
        <taxon>Blattodea</taxon>
        <taxon>Blattoidea</taxon>
        <taxon>Blattidae</taxon>
        <taxon>Blattinae</taxon>
        <taxon>Periplaneta</taxon>
    </lineage>
</organism>
<protein>
    <submittedName>
        <fullName evidence="2">Uncharacterized protein</fullName>
    </submittedName>
</protein>
<comment type="caution">
    <text evidence="2">The sequence shown here is derived from an EMBL/GenBank/DDBJ whole genome shotgun (WGS) entry which is preliminary data.</text>
</comment>
<dbReference type="EMBL" id="JAJSOF020000013">
    <property type="protein sequence ID" value="KAJ4443382.1"/>
    <property type="molecule type" value="Genomic_DNA"/>
</dbReference>
<evidence type="ECO:0000313" key="2">
    <source>
        <dbReference type="EMBL" id="KAJ4443382.1"/>
    </source>
</evidence>
<gene>
    <name evidence="2" type="ORF">ANN_05050</name>
</gene>
<dbReference type="Proteomes" id="UP001148838">
    <property type="component" value="Unassembled WGS sequence"/>
</dbReference>
<proteinExistence type="predicted"/>
<name>A0ABQ8TA08_PERAM</name>
<reference evidence="2 3" key="1">
    <citation type="journal article" date="2022" name="Allergy">
        <title>Genome assembly and annotation of Periplaneta americana reveal a comprehensive cockroach allergen profile.</title>
        <authorList>
            <person name="Wang L."/>
            <person name="Xiong Q."/>
            <person name="Saelim N."/>
            <person name="Wang L."/>
            <person name="Nong W."/>
            <person name="Wan A.T."/>
            <person name="Shi M."/>
            <person name="Liu X."/>
            <person name="Cao Q."/>
            <person name="Hui J.H.L."/>
            <person name="Sookrung N."/>
            <person name="Leung T.F."/>
            <person name="Tungtrongchitr A."/>
            <person name="Tsui S.K.W."/>
        </authorList>
    </citation>
    <scope>NUCLEOTIDE SEQUENCE [LARGE SCALE GENOMIC DNA]</scope>
    <source>
        <strain evidence="2">PWHHKU_190912</strain>
    </source>
</reference>
<sequence>MAGLWEGGNEPPGSLKANESGSLKVPKQCSIGGRPESCAVVVSLLHNISALFPPAISCERAIEVNDVVSSTAVSSLFDGDFKLCRDFIAQSELRHGKFDLVRKGRLLSSP</sequence>
<evidence type="ECO:0000313" key="3">
    <source>
        <dbReference type="Proteomes" id="UP001148838"/>
    </source>
</evidence>
<keyword evidence="3" id="KW-1185">Reference proteome</keyword>
<feature type="region of interest" description="Disordered" evidence="1">
    <location>
        <begin position="1"/>
        <end position="21"/>
    </location>
</feature>
<accession>A0ABQ8TA08</accession>